<accession>A0A518K1U0</accession>
<dbReference type="AlphaFoldDB" id="A0A518K1U0"/>
<name>A0A518K1U0_9BACT</name>
<organism evidence="4 5">
    <name type="scientific">Rosistilla carotiformis</name>
    <dbReference type="NCBI Taxonomy" id="2528017"/>
    <lineage>
        <taxon>Bacteria</taxon>
        <taxon>Pseudomonadati</taxon>
        <taxon>Planctomycetota</taxon>
        <taxon>Planctomycetia</taxon>
        <taxon>Pirellulales</taxon>
        <taxon>Pirellulaceae</taxon>
        <taxon>Rosistilla</taxon>
    </lineage>
</organism>
<evidence type="ECO:0000313" key="4">
    <source>
        <dbReference type="EMBL" id="QDV71774.1"/>
    </source>
</evidence>
<dbReference type="PANTHER" id="PTHR34977">
    <property type="entry name" value="UPF0337 PROTEIN YJBJ"/>
    <property type="match status" value="1"/>
</dbReference>
<dbReference type="SUPFAM" id="SSF69047">
    <property type="entry name" value="Hypothetical protein YjbJ"/>
    <property type="match status" value="1"/>
</dbReference>
<protein>
    <recommendedName>
        <fullName evidence="3">CsbD-like domain-containing protein</fullName>
    </recommendedName>
</protein>
<keyword evidence="2" id="KW-0812">Transmembrane</keyword>
<keyword evidence="2" id="KW-1133">Transmembrane helix</keyword>
<dbReference type="InterPro" id="IPR008462">
    <property type="entry name" value="CsbD"/>
</dbReference>
<dbReference type="Pfam" id="PF05532">
    <property type="entry name" value="CsbD"/>
    <property type="match status" value="1"/>
</dbReference>
<dbReference type="Proteomes" id="UP000315082">
    <property type="component" value="Chromosome"/>
</dbReference>
<dbReference type="OrthoDB" id="278198at2"/>
<gene>
    <name evidence="4" type="ORF">Poly24_55140</name>
</gene>
<sequence>MATKQETRGQWNSIQGAVKEKYGQITDDELREVEGEKEQLIGLIQQKVGAARTEVESFVNKVYQECGATCSNLSDRAASYAEATGERMRQGYDQSTRAVAQRPMESIVTAFGIGLLAGVAIGYSLATDRYREPTWRDRFMNR</sequence>
<keyword evidence="2" id="KW-0472">Membrane</keyword>
<comment type="similarity">
    <text evidence="1">Belongs to the UPF0337 (CsbD) family.</text>
</comment>
<evidence type="ECO:0000313" key="5">
    <source>
        <dbReference type="Proteomes" id="UP000315082"/>
    </source>
</evidence>
<dbReference type="PANTHER" id="PTHR34977:SF1">
    <property type="entry name" value="UPF0337 PROTEIN YJBJ"/>
    <property type="match status" value="1"/>
</dbReference>
<reference evidence="4 5" key="1">
    <citation type="submission" date="2019-02" db="EMBL/GenBank/DDBJ databases">
        <title>Deep-cultivation of Planctomycetes and their phenomic and genomic characterization uncovers novel biology.</title>
        <authorList>
            <person name="Wiegand S."/>
            <person name="Jogler M."/>
            <person name="Boedeker C."/>
            <person name="Pinto D."/>
            <person name="Vollmers J."/>
            <person name="Rivas-Marin E."/>
            <person name="Kohn T."/>
            <person name="Peeters S.H."/>
            <person name="Heuer A."/>
            <person name="Rast P."/>
            <person name="Oberbeckmann S."/>
            <person name="Bunk B."/>
            <person name="Jeske O."/>
            <person name="Meyerdierks A."/>
            <person name="Storesund J.E."/>
            <person name="Kallscheuer N."/>
            <person name="Luecker S."/>
            <person name="Lage O.M."/>
            <person name="Pohl T."/>
            <person name="Merkel B.J."/>
            <person name="Hornburger P."/>
            <person name="Mueller R.-W."/>
            <person name="Bruemmer F."/>
            <person name="Labrenz M."/>
            <person name="Spormann A.M."/>
            <person name="Op den Camp H."/>
            <person name="Overmann J."/>
            <person name="Amann R."/>
            <person name="Jetten M.S.M."/>
            <person name="Mascher T."/>
            <person name="Medema M.H."/>
            <person name="Devos D.P."/>
            <person name="Kaster A.-K."/>
            <person name="Ovreas L."/>
            <person name="Rohde M."/>
            <person name="Galperin M.Y."/>
            <person name="Jogler C."/>
        </authorList>
    </citation>
    <scope>NUCLEOTIDE SEQUENCE [LARGE SCALE GENOMIC DNA]</scope>
    <source>
        <strain evidence="4 5">Poly24</strain>
    </source>
</reference>
<dbReference type="InterPro" id="IPR050423">
    <property type="entry name" value="UPF0337_stress_rsp"/>
</dbReference>
<evidence type="ECO:0000259" key="3">
    <source>
        <dbReference type="Pfam" id="PF05532"/>
    </source>
</evidence>
<dbReference type="EMBL" id="CP036348">
    <property type="protein sequence ID" value="QDV71774.1"/>
    <property type="molecule type" value="Genomic_DNA"/>
</dbReference>
<evidence type="ECO:0000256" key="1">
    <source>
        <dbReference type="ARBA" id="ARBA00009129"/>
    </source>
</evidence>
<dbReference type="Gene3D" id="1.10.1470.10">
    <property type="entry name" value="YjbJ"/>
    <property type="match status" value="1"/>
</dbReference>
<dbReference type="RefSeq" id="WP_145102470.1">
    <property type="nucleotide sequence ID" value="NZ_CP036348.1"/>
</dbReference>
<feature type="transmembrane region" description="Helical" evidence="2">
    <location>
        <begin position="107"/>
        <end position="126"/>
    </location>
</feature>
<keyword evidence="5" id="KW-1185">Reference proteome</keyword>
<evidence type="ECO:0000256" key="2">
    <source>
        <dbReference type="SAM" id="Phobius"/>
    </source>
</evidence>
<dbReference type="InterPro" id="IPR036629">
    <property type="entry name" value="YjbJ_sf"/>
</dbReference>
<feature type="domain" description="CsbD-like" evidence="3">
    <location>
        <begin position="7"/>
        <end position="56"/>
    </location>
</feature>
<proteinExistence type="inferred from homology"/>
<dbReference type="KEGG" id="rcf:Poly24_55140"/>